<dbReference type="Gene3D" id="3.10.28.10">
    <property type="entry name" value="Homing endonucleases"/>
    <property type="match status" value="1"/>
</dbReference>
<evidence type="ECO:0000313" key="2">
    <source>
        <dbReference type="EMBL" id="DBA54866.1"/>
    </source>
</evidence>
<organism evidence="2">
    <name type="scientific">Porphyromonas phage phage005a_ATCC49417</name>
    <dbReference type="NCBI Taxonomy" id="3154097"/>
    <lineage>
        <taxon>Viruses</taxon>
    </lineage>
</organism>
<dbReference type="InterPro" id="IPR004042">
    <property type="entry name" value="Intein_endonuc_central"/>
</dbReference>
<dbReference type="InterPro" id="IPR006517">
    <property type="entry name" value="Phage_terminase_lsu-like_C"/>
</dbReference>
<proteinExistence type="predicted"/>
<dbReference type="PROSITE" id="PS50819">
    <property type="entry name" value="INTEIN_ENDONUCLEASE"/>
    <property type="match status" value="1"/>
</dbReference>
<dbReference type="SUPFAM" id="SSF51294">
    <property type="entry name" value="Hedgehog/intein (Hint) domain"/>
    <property type="match status" value="1"/>
</dbReference>
<protein>
    <submittedName>
        <fullName evidence="2">Terminase LSU</fullName>
    </submittedName>
</protein>
<sequence length="815" mass="92357">MTRGDKVRYMQALRERLVRQSRTDLLRFTLSTMPTFDPADFHKWYYGVLTKFANKEIKKLMVFLPPQHGKQISDNQVITTPTGVRRHGDLGVGDYVFGRDGSPVMVQWVSPKTQSEYVVTFSDGSQIECHGNHEWVVLDRSQHKERRLETKYIASQAIESGIPNKRGHRYRFQIDSNVCVQFTEREVEIDPYTLGAWLGDGKSSDPVLHVGCGDLQIVDKIPYPTREGKGTTDRIFYIHGQRSKFARYNLLNNKHIPDDYIFNSVEVRKQLIAGLIDTDGYVYPKNGRVTISNTDKDIIDKAAFVLRSLGQNAVISKFEPKTSSSGIEGKKVCYQLCFNPTTDFPTAVPRKKIVRLVKNKRRAIVSIERKGGLGWGNCIQVEGGIYLVGDTFIPTHNSEGSTRRLPAFLLGQRPDTRVAVVSYSAPKARKFNREIQRIIDTPEYQEIFPDTRLNSSNVTTVAGSWLRNADECEIVGHLGGFKTVGVGGALTGEPVDVLIIDDIYKDAKSAWSSTVRESISDWYDTVAETRLHNHSQQLIVFTRWHEDDLAGTLLRQQGEYHPTDNPNGWVVVTYQAIKQGAPTEYDPRQEGEALWEERHSLEKLEAIRKRNPHVFDSLYQQDPKPREGLMYETGFSEYTIRPATQYCIRKAYVDTADTGADYLCAIIYDETEIGNYLVDVLYTQKPMEYTEPALARMLTKHQVRECVVESNNGGRGFQRAVEKQCRLMGNAVTKFKWFHQTENKDVRINVNSAAVQTLTFMPQGWISLFPEFASAITGYMKIGKNAHDDAPDALTGTVEKRKDKATADVAGLFGR</sequence>
<dbReference type="SUPFAM" id="SSF55608">
    <property type="entry name" value="Homing endonucleases"/>
    <property type="match status" value="1"/>
</dbReference>
<reference evidence="2" key="2">
    <citation type="submission" date="2024-05" db="EMBL/GenBank/DDBJ databases">
        <authorList>
            <person name="Matrishin C.B."/>
            <person name="Kauffman K.M."/>
        </authorList>
    </citation>
    <scope>NUCLEOTIDE SEQUENCE</scope>
</reference>
<dbReference type="GO" id="GO:0003677">
    <property type="term" value="F:DNA binding"/>
    <property type="evidence" value="ECO:0007669"/>
    <property type="project" value="InterPro"/>
</dbReference>
<accession>A0AAT9J7Y7</accession>
<name>A0AAT9J7Y7_9VIRU</name>
<dbReference type="GO" id="GO:0030908">
    <property type="term" value="P:protein splicing"/>
    <property type="evidence" value="ECO:0007669"/>
    <property type="project" value="InterPro"/>
</dbReference>
<dbReference type="InterPro" id="IPR007869">
    <property type="entry name" value="Homing_endonuc_PI-Sce"/>
</dbReference>
<reference evidence="2" key="1">
    <citation type="journal article" date="2023" name="Microbiome">
        <title>Phages are unrecognized players in the ecology of the oral pathogen Porphyromonas gingivalis.</title>
        <authorList>
            <person name="Matrishin C.B."/>
            <person name="Haase E.M."/>
            <person name="Dewhirst F.E."/>
            <person name="Mark Welch J.L."/>
            <person name="Miranda-Sanchez F."/>
            <person name="Chen T."/>
            <person name="MacFarland D.C."/>
            <person name="Kauffman K.M."/>
        </authorList>
    </citation>
    <scope>NUCLEOTIDE SEQUENCE</scope>
</reference>
<dbReference type="InterPro" id="IPR027434">
    <property type="entry name" value="Homing_endonucl"/>
</dbReference>
<dbReference type="Pfam" id="PF03237">
    <property type="entry name" value="Terminase_6N"/>
    <property type="match status" value="1"/>
</dbReference>
<dbReference type="Pfam" id="PF05204">
    <property type="entry name" value="Hom_end"/>
    <property type="match status" value="1"/>
</dbReference>
<dbReference type="NCBIfam" id="TIGR01630">
    <property type="entry name" value="psiM2_ORF9"/>
    <property type="match status" value="1"/>
</dbReference>
<dbReference type="InterPro" id="IPR036844">
    <property type="entry name" value="Hint_dom_sf"/>
</dbReference>
<feature type="domain" description="DOD-type homing endonuclease" evidence="1">
    <location>
        <begin position="193"/>
        <end position="311"/>
    </location>
</feature>
<evidence type="ECO:0000259" key="1">
    <source>
        <dbReference type="PROSITE" id="PS50819"/>
    </source>
</evidence>
<dbReference type="GO" id="GO:0004519">
    <property type="term" value="F:endonuclease activity"/>
    <property type="evidence" value="ECO:0007669"/>
    <property type="project" value="InterPro"/>
</dbReference>
<dbReference type="EMBL" id="BK068088">
    <property type="protein sequence ID" value="DBA54866.1"/>
    <property type="molecule type" value="Genomic_DNA"/>
</dbReference>